<proteinExistence type="inferred from homology"/>
<evidence type="ECO:0000256" key="4">
    <source>
        <dbReference type="ARBA" id="ARBA00011245"/>
    </source>
</evidence>
<evidence type="ECO:0000256" key="12">
    <source>
        <dbReference type="RuleBase" id="RU003783"/>
    </source>
</evidence>
<dbReference type="EC" id="2.5.1.75" evidence="11"/>
<dbReference type="Proteomes" id="UP000092884">
    <property type="component" value="Chromosome"/>
</dbReference>
<dbReference type="PANTHER" id="PTHR11088">
    <property type="entry name" value="TRNA DIMETHYLALLYLTRANSFERASE"/>
    <property type="match status" value="1"/>
</dbReference>
<feature type="region of interest" description="Interaction with substrate tRNA" evidence="11">
    <location>
        <begin position="36"/>
        <end position="39"/>
    </location>
</feature>
<dbReference type="GO" id="GO:0006400">
    <property type="term" value="P:tRNA modification"/>
    <property type="evidence" value="ECO:0007669"/>
    <property type="project" value="TreeGrafter"/>
</dbReference>
<dbReference type="CDD" id="cd02019">
    <property type="entry name" value="NK"/>
    <property type="match status" value="1"/>
</dbReference>
<dbReference type="RefSeq" id="WP_066339502.1">
    <property type="nucleotide sequence ID" value="NZ_CP016503.1"/>
</dbReference>
<keyword evidence="8 11" id="KW-0067">ATP-binding</keyword>
<dbReference type="InterPro" id="IPR018022">
    <property type="entry name" value="IPT"/>
</dbReference>
<keyword evidence="16" id="KW-1185">Reference proteome</keyword>
<evidence type="ECO:0000313" key="16">
    <source>
        <dbReference type="Proteomes" id="UP000092884"/>
    </source>
</evidence>
<evidence type="ECO:0000256" key="13">
    <source>
        <dbReference type="RuleBase" id="RU003784"/>
    </source>
</evidence>
<evidence type="ECO:0000256" key="6">
    <source>
        <dbReference type="ARBA" id="ARBA00022694"/>
    </source>
</evidence>
<dbReference type="KEGG" id="het:BBW65_03005"/>
<dbReference type="InterPro" id="IPR027417">
    <property type="entry name" value="P-loop_NTPase"/>
</dbReference>
<dbReference type="HAMAP" id="MF_00185">
    <property type="entry name" value="IPP_trans"/>
    <property type="match status" value="1"/>
</dbReference>
<dbReference type="SUPFAM" id="SSF52540">
    <property type="entry name" value="P-loop containing nucleoside triphosphate hydrolases"/>
    <property type="match status" value="2"/>
</dbReference>
<dbReference type="Pfam" id="PF01715">
    <property type="entry name" value="IPPT"/>
    <property type="match status" value="1"/>
</dbReference>
<dbReference type="GO" id="GO:0052381">
    <property type="term" value="F:tRNA dimethylallyltransferase activity"/>
    <property type="evidence" value="ECO:0007669"/>
    <property type="project" value="UniProtKB-UniRule"/>
</dbReference>
<evidence type="ECO:0000256" key="2">
    <source>
        <dbReference type="ARBA" id="ARBA00003213"/>
    </source>
</evidence>
<comment type="similarity">
    <text evidence="3 11 14">Belongs to the IPP transferase family.</text>
</comment>
<dbReference type="InterPro" id="IPR039657">
    <property type="entry name" value="Dimethylallyltransferase"/>
</dbReference>
<accession>A0A1B1U4Y5</accession>
<feature type="binding site" evidence="11">
    <location>
        <begin position="11"/>
        <end position="18"/>
    </location>
    <ligand>
        <name>ATP</name>
        <dbReference type="ChEBI" id="CHEBI:30616"/>
    </ligand>
</feature>
<organism evidence="15 16">
    <name type="scientific">Helicobacter enhydrae</name>
    <dbReference type="NCBI Taxonomy" id="222136"/>
    <lineage>
        <taxon>Bacteria</taxon>
        <taxon>Pseudomonadati</taxon>
        <taxon>Campylobacterota</taxon>
        <taxon>Epsilonproteobacteria</taxon>
        <taxon>Campylobacterales</taxon>
        <taxon>Helicobacteraceae</taxon>
        <taxon>Helicobacter</taxon>
    </lineage>
</organism>
<comment type="subunit">
    <text evidence="4 11">Monomer.</text>
</comment>
<evidence type="ECO:0000256" key="7">
    <source>
        <dbReference type="ARBA" id="ARBA00022741"/>
    </source>
</evidence>
<evidence type="ECO:0000256" key="11">
    <source>
        <dbReference type="HAMAP-Rule" id="MF_00185"/>
    </source>
</evidence>
<dbReference type="GO" id="GO:0005524">
    <property type="term" value="F:ATP binding"/>
    <property type="evidence" value="ECO:0007669"/>
    <property type="project" value="UniProtKB-UniRule"/>
</dbReference>
<comment type="function">
    <text evidence="2 11 13">Catalyzes the transfer of a dimethylallyl group onto the adenine at position 37 in tRNAs that read codons beginning with uridine, leading to the formation of N6-(dimethylallyl)adenosine (i(6)A).</text>
</comment>
<keyword evidence="6 11" id="KW-0819">tRNA processing</keyword>
<evidence type="ECO:0000256" key="14">
    <source>
        <dbReference type="RuleBase" id="RU003785"/>
    </source>
</evidence>
<keyword evidence="9 11" id="KW-0460">Magnesium</keyword>
<comment type="caution">
    <text evidence="11">Lacks conserved residue(s) required for the propagation of feature annotation.</text>
</comment>
<evidence type="ECO:0000256" key="8">
    <source>
        <dbReference type="ARBA" id="ARBA00022840"/>
    </source>
</evidence>
<evidence type="ECO:0000256" key="3">
    <source>
        <dbReference type="ARBA" id="ARBA00005842"/>
    </source>
</evidence>
<evidence type="ECO:0000256" key="5">
    <source>
        <dbReference type="ARBA" id="ARBA00022679"/>
    </source>
</evidence>
<keyword evidence="5 11" id="KW-0808">Transferase</keyword>
<dbReference type="OrthoDB" id="9776390at2"/>
<dbReference type="STRING" id="222136.BBW65_03005"/>
<sequence>MSDLRLIAILGGSGSGKSALGLELAHQLDCEIFSLDSLSIYREIDIASAKPTQAELQAIHHYAINHLKPTEENNAMLFHSLLLEAIAQTKHKGKDTLLIIGGSSFYLKSILGGLSAMPTLTTQQKQEIHQQIAQISNPYEFLLSIDSQTTINPKDSYRVCKALEIYFATHTPPTQYFQENPQKPFCYPIEKYSLALERQVLRERISQRTQAMIANGLIDEVQNLIRNYGTHIQPANAIGVKETIEYLSQTPLNPKPTIIAQNLEELGSLISTHTAQLAKRQNTFNRTQFGVPLHCNQSPDRIYAISDIVYGNQQELYQQILSQAR</sequence>
<name>A0A1B1U4Y5_9HELI</name>
<comment type="cofactor">
    <cofactor evidence="1 11">
        <name>Mg(2+)</name>
        <dbReference type="ChEBI" id="CHEBI:18420"/>
    </cofactor>
</comment>
<evidence type="ECO:0000256" key="1">
    <source>
        <dbReference type="ARBA" id="ARBA00001946"/>
    </source>
</evidence>
<gene>
    <name evidence="11" type="primary">miaA</name>
    <name evidence="15" type="ORF">BBW65_03005</name>
</gene>
<dbReference type="AlphaFoldDB" id="A0A1B1U4Y5"/>
<dbReference type="NCBIfam" id="TIGR00174">
    <property type="entry name" value="miaA"/>
    <property type="match status" value="1"/>
</dbReference>
<evidence type="ECO:0000256" key="9">
    <source>
        <dbReference type="ARBA" id="ARBA00022842"/>
    </source>
</evidence>
<feature type="binding site" evidence="11">
    <location>
        <begin position="13"/>
        <end position="18"/>
    </location>
    <ligand>
        <name>substrate</name>
    </ligand>
</feature>
<evidence type="ECO:0000313" key="15">
    <source>
        <dbReference type="EMBL" id="ANV97833.1"/>
    </source>
</evidence>
<protein>
    <recommendedName>
        <fullName evidence="11">tRNA dimethylallyltransferase</fullName>
        <ecNumber evidence="11">2.5.1.75</ecNumber>
    </recommendedName>
    <alternativeName>
        <fullName evidence="11">Dimethylallyl diphosphate:tRNA dimethylallyltransferase</fullName>
        <shortName evidence="11">DMAPP:tRNA dimethylallyltransferase</shortName>
        <shortName evidence="11">DMATase</shortName>
    </alternativeName>
    <alternativeName>
        <fullName evidence="11">Isopentenyl-diphosphate:tRNA isopentenyltransferase</fullName>
        <shortName evidence="11">IPP transferase</shortName>
        <shortName evidence="11">IPPT</shortName>
        <shortName evidence="11">IPTase</shortName>
    </alternativeName>
</protein>
<dbReference type="PANTHER" id="PTHR11088:SF60">
    <property type="entry name" value="TRNA DIMETHYLALLYLTRANSFERASE"/>
    <property type="match status" value="1"/>
</dbReference>
<dbReference type="Gene3D" id="3.40.50.300">
    <property type="entry name" value="P-loop containing nucleotide triphosphate hydrolases"/>
    <property type="match status" value="1"/>
</dbReference>
<feature type="site" description="Interaction with substrate tRNA" evidence="11">
    <location>
        <position position="103"/>
    </location>
</feature>
<evidence type="ECO:0000256" key="10">
    <source>
        <dbReference type="ARBA" id="ARBA00049563"/>
    </source>
</evidence>
<keyword evidence="7 11" id="KW-0547">Nucleotide-binding</keyword>
<reference evidence="16" key="1">
    <citation type="submission" date="2016-07" db="EMBL/GenBank/DDBJ databases">
        <authorList>
            <person name="Florea S."/>
            <person name="Webb J.S."/>
            <person name="Jaromczyk J."/>
            <person name="Schardl C.L."/>
        </authorList>
    </citation>
    <scope>NUCLEOTIDE SEQUENCE [LARGE SCALE GENOMIC DNA]</scope>
    <source>
        <strain evidence="16">MIT 01-6242</strain>
    </source>
</reference>
<comment type="catalytic activity">
    <reaction evidence="10 11 12">
        <text>adenosine(37) in tRNA + dimethylallyl diphosphate = N(6)-dimethylallyladenosine(37) in tRNA + diphosphate</text>
        <dbReference type="Rhea" id="RHEA:26482"/>
        <dbReference type="Rhea" id="RHEA-COMP:10162"/>
        <dbReference type="Rhea" id="RHEA-COMP:10375"/>
        <dbReference type="ChEBI" id="CHEBI:33019"/>
        <dbReference type="ChEBI" id="CHEBI:57623"/>
        <dbReference type="ChEBI" id="CHEBI:74411"/>
        <dbReference type="ChEBI" id="CHEBI:74415"/>
        <dbReference type="EC" id="2.5.1.75"/>
    </reaction>
</comment>
<dbReference type="EMBL" id="CP016503">
    <property type="protein sequence ID" value="ANV97833.1"/>
    <property type="molecule type" value="Genomic_DNA"/>
</dbReference>
<dbReference type="Gene3D" id="1.10.20.140">
    <property type="match status" value="1"/>
</dbReference>